<dbReference type="InterPro" id="IPR036767">
    <property type="entry name" value="ApaG_sf"/>
</dbReference>
<proteinExistence type="predicted"/>
<evidence type="ECO:0000259" key="1">
    <source>
        <dbReference type="PROSITE" id="PS51087"/>
    </source>
</evidence>
<feature type="domain" description="ApaG" evidence="1">
    <location>
        <begin position="1"/>
        <end position="124"/>
    </location>
</feature>
<evidence type="ECO:0000313" key="3">
    <source>
        <dbReference type="Proteomes" id="UP001209701"/>
    </source>
</evidence>
<dbReference type="SUPFAM" id="SSF110069">
    <property type="entry name" value="ApaG-like"/>
    <property type="match status" value="1"/>
</dbReference>
<protein>
    <submittedName>
        <fullName evidence="2">Co2+/Mg2+ efflux protein ApaG</fullName>
    </submittedName>
</protein>
<gene>
    <name evidence="2" type="primary">apaG</name>
    <name evidence="2" type="ORF">LNV07_10970</name>
</gene>
<dbReference type="Pfam" id="PF04379">
    <property type="entry name" value="DUF525"/>
    <property type="match status" value="1"/>
</dbReference>
<dbReference type="InterPro" id="IPR007474">
    <property type="entry name" value="ApaG_domain"/>
</dbReference>
<organism evidence="2 3">
    <name type="scientific">Roseateles oligotrophus</name>
    <dbReference type="NCBI Taxonomy" id="1769250"/>
    <lineage>
        <taxon>Bacteria</taxon>
        <taxon>Pseudomonadati</taxon>
        <taxon>Pseudomonadota</taxon>
        <taxon>Betaproteobacteria</taxon>
        <taxon>Burkholderiales</taxon>
        <taxon>Sphaerotilaceae</taxon>
        <taxon>Roseateles</taxon>
    </lineage>
</organism>
<dbReference type="Proteomes" id="UP001209701">
    <property type="component" value="Unassembled WGS sequence"/>
</dbReference>
<comment type="caution">
    <text evidence="2">The sequence shown here is derived from an EMBL/GenBank/DDBJ whole genome shotgun (WGS) entry which is preliminary data.</text>
</comment>
<reference evidence="2 3" key="1">
    <citation type="submission" date="2021-11" db="EMBL/GenBank/DDBJ databases">
        <authorList>
            <person name="Liang Q."/>
            <person name="Mou H."/>
            <person name="Liu Z."/>
        </authorList>
    </citation>
    <scope>NUCLEOTIDE SEQUENCE [LARGE SCALE GENOMIC DNA]</scope>
    <source>
        <strain evidence="2 3">CHU3</strain>
    </source>
</reference>
<dbReference type="PANTHER" id="PTHR14289:SF16">
    <property type="entry name" value="POLYMERASE DELTA-INTERACTING PROTEIN 2"/>
    <property type="match status" value="1"/>
</dbReference>
<dbReference type="PANTHER" id="PTHR14289">
    <property type="entry name" value="F-BOX ONLY PROTEIN 3"/>
    <property type="match status" value="1"/>
</dbReference>
<dbReference type="Gene3D" id="2.60.40.1470">
    <property type="entry name" value="ApaG domain"/>
    <property type="match status" value="1"/>
</dbReference>
<accession>A0ABT2YEY6</accession>
<evidence type="ECO:0000313" key="2">
    <source>
        <dbReference type="EMBL" id="MCV2368610.1"/>
    </source>
</evidence>
<name>A0ABT2YEY6_9BURK</name>
<sequence>MANPQIKCTVLVQVLPEQTDAQQGVHAFSYQITLENTGDIAAQVIARHWHITDARGFEQTVDGLALVGHQPLLAPGQKFQYSSWAQIATPQGSMHGRLLCVTEEAEIFYTEIPEFMLADSGALH</sequence>
<dbReference type="EMBL" id="JAJIRN010000004">
    <property type="protein sequence ID" value="MCV2368610.1"/>
    <property type="molecule type" value="Genomic_DNA"/>
</dbReference>
<keyword evidence="3" id="KW-1185">Reference proteome</keyword>
<dbReference type="RefSeq" id="WP_263571197.1">
    <property type="nucleotide sequence ID" value="NZ_JAJIRN010000004.1"/>
</dbReference>
<dbReference type="PROSITE" id="PS51087">
    <property type="entry name" value="APAG"/>
    <property type="match status" value="1"/>
</dbReference>
<dbReference type="NCBIfam" id="NF003967">
    <property type="entry name" value="PRK05461.1"/>
    <property type="match status" value="1"/>
</dbReference>